<keyword evidence="13" id="KW-0998">Cell outer membrane</keyword>
<dbReference type="NCBIfam" id="TIGR03027">
    <property type="entry name" value="pepcterm_export"/>
    <property type="match status" value="1"/>
</dbReference>
<evidence type="ECO:0000313" key="19">
    <source>
        <dbReference type="Proteomes" id="UP000264589"/>
    </source>
</evidence>
<dbReference type="PANTHER" id="PTHR33619:SF3">
    <property type="entry name" value="POLYSACCHARIDE EXPORT PROTEIN GFCE-RELATED"/>
    <property type="match status" value="1"/>
</dbReference>
<keyword evidence="11" id="KW-0472">Membrane</keyword>
<dbReference type="GO" id="GO:0009279">
    <property type="term" value="C:cell outer membrane"/>
    <property type="evidence" value="ECO:0007669"/>
    <property type="project" value="UniProtKB-SubCell"/>
</dbReference>
<evidence type="ECO:0000259" key="17">
    <source>
        <dbReference type="Pfam" id="PF22461"/>
    </source>
</evidence>
<dbReference type="GO" id="GO:0015288">
    <property type="term" value="F:porin activity"/>
    <property type="evidence" value="ECO:0007669"/>
    <property type="project" value="UniProtKB-KW"/>
</dbReference>
<feature type="signal peptide" evidence="15">
    <location>
        <begin position="1"/>
        <end position="25"/>
    </location>
</feature>
<keyword evidence="19" id="KW-1185">Reference proteome</keyword>
<keyword evidence="14" id="KW-0449">Lipoprotein</keyword>
<dbReference type="InterPro" id="IPR049712">
    <property type="entry name" value="Poly_export"/>
</dbReference>
<dbReference type="AlphaFoldDB" id="A0A371R7S6"/>
<evidence type="ECO:0000256" key="3">
    <source>
        <dbReference type="ARBA" id="ARBA00022448"/>
    </source>
</evidence>
<evidence type="ECO:0000256" key="7">
    <source>
        <dbReference type="ARBA" id="ARBA00022729"/>
    </source>
</evidence>
<dbReference type="InterPro" id="IPR054765">
    <property type="entry name" value="SLBB_dom"/>
</dbReference>
<sequence>MFQMKTVFKACVAGAAGLLLLAGCATDTTPAIQAASAIDVPTEDTSPSYLIGPYDELEVFVWRADELSTDVTVRPDGRISTPLVKDMMAAGKTPSELSQDIEQALAAYVKDPEVTVIVGQFSSTFDQQIRVIGEAQQPRAIPYQTGMTVLDVMLEVGGLTEFASGNRAKLIRGRGDNQQTYRVRLNDLMRRGDVSANVPVRPGDVILIPETLF</sequence>
<proteinExistence type="inferred from homology"/>
<feature type="domain" description="SLBB" evidence="17">
    <location>
        <begin position="127"/>
        <end position="207"/>
    </location>
</feature>
<evidence type="ECO:0000313" key="18">
    <source>
        <dbReference type="EMBL" id="RFB01478.1"/>
    </source>
</evidence>
<dbReference type="GO" id="GO:0046930">
    <property type="term" value="C:pore complex"/>
    <property type="evidence" value="ECO:0007669"/>
    <property type="project" value="UniProtKB-KW"/>
</dbReference>
<dbReference type="Proteomes" id="UP000264589">
    <property type="component" value="Unassembled WGS sequence"/>
</dbReference>
<evidence type="ECO:0000256" key="14">
    <source>
        <dbReference type="ARBA" id="ARBA00023288"/>
    </source>
</evidence>
<dbReference type="GO" id="GO:0015159">
    <property type="term" value="F:polysaccharide transmembrane transporter activity"/>
    <property type="evidence" value="ECO:0007669"/>
    <property type="project" value="InterPro"/>
</dbReference>
<feature type="chain" id="PRO_5016893497" evidence="15">
    <location>
        <begin position="26"/>
        <end position="213"/>
    </location>
</feature>
<evidence type="ECO:0000256" key="4">
    <source>
        <dbReference type="ARBA" id="ARBA00022452"/>
    </source>
</evidence>
<name>A0A371R7S6_9PROT</name>
<evidence type="ECO:0000256" key="11">
    <source>
        <dbReference type="ARBA" id="ARBA00023136"/>
    </source>
</evidence>
<accession>A0A371R7S6</accession>
<dbReference type="Gene3D" id="3.10.560.10">
    <property type="entry name" value="Outer membrane lipoprotein wza domain like"/>
    <property type="match status" value="1"/>
</dbReference>
<keyword evidence="7 15" id="KW-0732">Signal</keyword>
<gene>
    <name evidence="18" type="ORF">DX908_14415</name>
</gene>
<reference evidence="18 19" key="1">
    <citation type="submission" date="2018-08" db="EMBL/GenBank/DDBJ databases">
        <title>Parvularcula sp. SM1705, isolated from surface water of the South Sea China.</title>
        <authorList>
            <person name="Sun L."/>
        </authorList>
    </citation>
    <scope>NUCLEOTIDE SEQUENCE [LARGE SCALE GENOMIC DNA]</scope>
    <source>
        <strain evidence="18 19">SM1705</strain>
    </source>
</reference>
<dbReference type="GO" id="GO:0006811">
    <property type="term" value="P:monoatomic ion transport"/>
    <property type="evidence" value="ECO:0007669"/>
    <property type="project" value="UniProtKB-KW"/>
</dbReference>
<dbReference type="InterPro" id="IPR003715">
    <property type="entry name" value="Poly_export_N"/>
</dbReference>
<evidence type="ECO:0000256" key="5">
    <source>
        <dbReference type="ARBA" id="ARBA00022597"/>
    </source>
</evidence>
<dbReference type="InParanoid" id="A0A371R7S6"/>
<evidence type="ECO:0000256" key="13">
    <source>
        <dbReference type="ARBA" id="ARBA00023237"/>
    </source>
</evidence>
<keyword evidence="10" id="KW-0626">Porin</keyword>
<dbReference type="OrthoDB" id="9808421at2"/>
<keyword evidence="8" id="KW-0625">Polysaccharide transport</keyword>
<keyword evidence="4" id="KW-1134">Transmembrane beta strand</keyword>
<dbReference type="Pfam" id="PF22461">
    <property type="entry name" value="SLBB_2"/>
    <property type="match status" value="1"/>
</dbReference>
<keyword evidence="3" id="KW-0813">Transport</keyword>
<dbReference type="Pfam" id="PF02563">
    <property type="entry name" value="Poly_export"/>
    <property type="match status" value="1"/>
</dbReference>
<dbReference type="InterPro" id="IPR017477">
    <property type="entry name" value="PEP-CTERM_polysacc_export"/>
</dbReference>
<evidence type="ECO:0000256" key="6">
    <source>
        <dbReference type="ARBA" id="ARBA00022692"/>
    </source>
</evidence>
<keyword evidence="9" id="KW-0406">Ion transport</keyword>
<dbReference type="PANTHER" id="PTHR33619">
    <property type="entry name" value="POLYSACCHARIDE EXPORT PROTEIN GFCE-RELATED"/>
    <property type="match status" value="1"/>
</dbReference>
<keyword evidence="6" id="KW-0812">Transmembrane</keyword>
<feature type="domain" description="Polysaccharide export protein N-terminal" evidence="16">
    <location>
        <begin position="45"/>
        <end position="118"/>
    </location>
</feature>
<dbReference type="EMBL" id="QUQO01000002">
    <property type="protein sequence ID" value="RFB01478.1"/>
    <property type="molecule type" value="Genomic_DNA"/>
</dbReference>
<dbReference type="RefSeq" id="WP_116393194.1">
    <property type="nucleotide sequence ID" value="NZ_CAXQPM010000012.1"/>
</dbReference>
<comment type="subcellular location">
    <subcellularLocation>
        <location evidence="1">Cell outer membrane</location>
        <topology evidence="1">Multi-pass membrane protein</topology>
    </subcellularLocation>
</comment>
<evidence type="ECO:0000256" key="12">
    <source>
        <dbReference type="ARBA" id="ARBA00023139"/>
    </source>
</evidence>
<evidence type="ECO:0000256" key="9">
    <source>
        <dbReference type="ARBA" id="ARBA00023065"/>
    </source>
</evidence>
<evidence type="ECO:0000256" key="8">
    <source>
        <dbReference type="ARBA" id="ARBA00023047"/>
    </source>
</evidence>
<evidence type="ECO:0000256" key="2">
    <source>
        <dbReference type="ARBA" id="ARBA00009450"/>
    </source>
</evidence>
<dbReference type="PROSITE" id="PS51257">
    <property type="entry name" value="PROKAR_LIPOPROTEIN"/>
    <property type="match status" value="1"/>
</dbReference>
<protein>
    <submittedName>
        <fullName evidence="18">Polysaccharide export protein</fullName>
    </submittedName>
</protein>
<evidence type="ECO:0000256" key="15">
    <source>
        <dbReference type="SAM" id="SignalP"/>
    </source>
</evidence>
<comment type="similarity">
    <text evidence="2">Belongs to the BexD/CtrA/VexA family.</text>
</comment>
<comment type="caution">
    <text evidence="18">The sequence shown here is derived from an EMBL/GenBank/DDBJ whole genome shotgun (WGS) entry which is preliminary data.</text>
</comment>
<evidence type="ECO:0000259" key="16">
    <source>
        <dbReference type="Pfam" id="PF02563"/>
    </source>
</evidence>
<evidence type="ECO:0000256" key="10">
    <source>
        <dbReference type="ARBA" id="ARBA00023114"/>
    </source>
</evidence>
<evidence type="ECO:0000256" key="1">
    <source>
        <dbReference type="ARBA" id="ARBA00004571"/>
    </source>
</evidence>
<keyword evidence="12" id="KW-0564">Palmitate</keyword>
<keyword evidence="5" id="KW-0762">Sugar transport</keyword>
<organism evidence="18 19">
    <name type="scientific">Parvularcula marina</name>
    <dbReference type="NCBI Taxonomy" id="2292771"/>
    <lineage>
        <taxon>Bacteria</taxon>
        <taxon>Pseudomonadati</taxon>
        <taxon>Pseudomonadota</taxon>
        <taxon>Alphaproteobacteria</taxon>
        <taxon>Parvularculales</taxon>
        <taxon>Parvularculaceae</taxon>
        <taxon>Parvularcula</taxon>
    </lineage>
</organism>